<dbReference type="SUPFAM" id="SSF51445">
    <property type="entry name" value="(Trans)glycosidases"/>
    <property type="match status" value="1"/>
</dbReference>
<organism evidence="5 6">
    <name type="scientific">Listeria fleischmannii FSL S10-1203</name>
    <dbReference type="NCBI Taxonomy" id="1265822"/>
    <lineage>
        <taxon>Bacteria</taxon>
        <taxon>Bacillati</taxon>
        <taxon>Bacillota</taxon>
        <taxon>Bacilli</taxon>
        <taxon>Bacillales</taxon>
        <taxon>Listeriaceae</taxon>
        <taxon>Listeria</taxon>
    </lineage>
</organism>
<dbReference type="EMBL" id="AODM01000052">
    <property type="protein sequence ID" value="EUJ51445.1"/>
    <property type="molecule type" value="Genomic_DNA"/>
</dbReference>
<dbReference type="GO" id="GO:0005829">
    <property type="term" value="C:cytosol"/>
    <property type="evidence" value="ECO:0007669"/>
    <property type="project" value="TreeGrafter"/>
</dbReference>
<evidence type="ECO:0000256" key="4">
    <source>
        <dbReference type="RuleBase" id="RU003690"/>
    </source>
</evidence>
<keyword evidence="2" id="KW-0378">Hydrolase</keyword>
<dbReference type="PATRIC" id="fig|1265822.4.peg.3067"/>
<dbReference type="InterPro" id="IPR001360">
    <property type="entry name" value="Glyco_hydro_1"/>
</dbReference>
<keyword evidence="3" id="KW-0326">Glycosidase</keyword>
<evidence type="ECO:0000313" key="5">
    <source>
        <dbReference type="EMBL" id="EUJ51445.1"/>
    </source>
</evidence>
<comment type="caution">
    <text evidence="5">The sequence shown here is derived from an EMBL/GenBank/DDBJ whole genome shotgun (WGS) entry which is preliminary data.</text>
</comment>
<name>W7DUC8_9LIST</name>
<reference evidence="5 6" key="1">
    <citation type="submission" date="2012-12" db="EMBL/GenBank/DDBJ databases">
        <title>Novel taxa of Listeriaceae from agricultural environments in the United States.</title>
        <authorList>
            <person name="den Bakker H.C."/>
            <person name="Allred A."/>
            <person name="Warchocki S."/>
            <person name="Wright E.M."/>
            <person name="Burrell A."/>
            <person name="Nightingale K.K."/>
            <person name="Kephart D."/>
            <person name="Wiedmann M."/>
        </authorList>
    </citation>
    <scope>NUCLEOTIDE SEQUENCE [LARGE SCALE GENOMIC DNA]</scope>
    <source>
        <strain evidence="5 6">FSL S10-1203</strain>
    </source>
</reference>
<dbReference type="FunFam" id="3.20.20.80:FF:000004">
    <property type="entry name" value="Beta-glucosidase 6-phospho-beta-glucosidase"/>
    <property type="match status" value="1"/>
</dbReference>
<dbReference type="InterPro" id="IPR033132">
    <property type="entry name" value="GH_1_N_CS"/>
</dbReference>
<dbReference type="GO" id="GO:0016052">
    <property type="term" value="P:carbohydrate catabolic process"/>
    <property type="evidence" value="ECO:0007669"/>
    <property type="project" value="TreeGrafter"/>
</dbReference>
<dbReference type="Proteomes" id="UP000019241">
    <property type="component" value="Unassembled WGS sequence"/>
</dbReference>
<dbReference type="Pfam" id="PF00232">
    <property type="entry name" value="Glyco_hydro_1"/>
    <property type="match status" value="1"/>
</dbReference>
<proteinExistence type="inferred from homology"/>
<dbReference type="GO" id="GO:0008422">
    <property type="term" value="F:beta-glucosidase activity"/>
    <property type="evidence" value="ECO:0007669"/>
    <property type="project" value="TreeGrafter"/>
</dbReference>
<accession>W7DUC8</accession>
<dbReference type="PANTHER" id="PTHR10353">
    <property type="entry name" value="GLYCOSYL HYDROLASE"/>
    <property type="match status" value="1"/>
</dbReference>
<evidence type="ECO:0000256" key="1">
    <source>
        <dbReference type="ARBA" id="ARBA00010838"/>
    </source>
</evidence>
<gene>
    <name evidence="5" type="ORF">MCOL2_15102</name>
</gene>
<dbReference type="PANTHER" id="PTHR10353:SF136">
    <property type="entry name" value="ARYL-PHOSPHO-BETA-D-GLUCOSIDASE BGLC"/>
    <property type="match status" value="1"/>
</dbReference>
<dbReference type="Gene3D" id="3.20.20.80">
    <property type="entry name" value="Glycosidases"/>
    <property type="match status" value="1"/>
</dbReference>
<dbReference type="PROSITE" id="PS00653">
    <property type="entry name" value="GLYCOSYL_HYDROL_F1_2"/>
    <property type="match status" value="1"/>
</dbReference>
<evidence type="ECO:0000256" key="2">
    <source>
        <dbReference type="ARBA" id="ARBA00022801"/>
    </source>
</evidence>
<comment type="similarity">
    <text evidence="1 4">Belongs to the glycosyl hydrolase 1 family.</text>
</comment>
<protein>
    <submittedName>
        <fullName evidence="5">Putative beta-glucosidase</fullName>
    </submittedName>
</protein>
<dbReference type="AlphaFoldDB" id="W7DUC8"/>
<sequence length="519" mass="59796">MEHKNLKPFPEDFLWGSASAAYQVEGAWDEDGKAPSVWDNFVRIPGKTYKGTNGDVAVDHYHRYQEDVKLMAEQGLRAYRFSVAWSRVIPHGNGAVNEAGLQFYDRLIDELISYGIEPVVTLYHWDIPQGIQDEYGGFLSRRIIQDFTDYAEVLFKRFGDRVKYWVTLNEQNVFITHGYQLEYHPPGISDTKRMYEANHIANLANASAIAKYRELGLDGKIGPSFAYGPSYSIDANPKNVLAALDSEELNAYFWMDVYTFGEYPIAAWNWLVENDLAPTVLPGDTELLKRGRPDFMGVNYYRTMTNAFNPRDGVGAGKMNTTGKKGTTEESGIPGISKHVNNPYLEKTNWDWDIDPTGLRIGLRRITSRYRLPIMITENGLGEYDTLTDTKEVHDDYRIDYIRSHLYAIQEAITDGVEMIGYCTWSFTDLLSWLNGYQKRYGFVYVDRDETDEKELARYKKDSYFWYKKTISENGKNIEQEIKKIIWNPAPQDAGHEKESLYEKDIISLRSRNVYELAC</sequence>
<dbReference type="PRINTS" id="PR00131">
    <property type="entry name" value="GLHYDRLASE1"/>
</dbReference>
<evidence type="ECO:0000256" key="3">
    <source>
        <dbReference type="ARBA" id="ARBA00023295"/>
    </source>
</evidence>
<evidence type="ECO:0000313" key="6">
    <source>
        <dbReference type="Proteomes" id="UP000019241"/>
    </source>
</evidence>
<dbReference type="InterPro" id="IPR017853">
    <property type="entry name" value="GH"/>
</dbReference>